<keyword evidence="1" id="KW-0732">Signal</keyword>
<sequence length="121" mass="12473">MRRITRTVAALALAAAALTTVEAGGAGAADGAWAGCPSGAVCVYPQDQDPAVSPSDVYWSYGAHNLSGQYGMHWVLNNQTGGAHARLCRGSGGADCVYDLSSPKGVYYDLGPINSITLDRP</sequence>
<feature type="chain" id="PRO_5016770187" description="Peptidase inhibitor family I36 protein" evidence="1">
    <location>
        <begin position="29"/>
        <end position="121"/>
    </location>
</feature>
<protein>
    <recommendedName>
        <fullName evidence="4">Peptidase inhibitor family I36 protein</fullName>
    </recommendedName>
</protein>
<feature type="signal peptide" evidence="1">
    <location>
        <begin position="1"/>
        <end position="28"/>
    </location>
</feature>
<reference evidence="2 3" key="1">
    <citation type="submission" date="2018-08" db="EMBL/GenBank/DDBJ databases">
        <title>Diversity &amp; Physiological Properties of Lignin-Decomposing Actinobacteria from Soil.</title>
        <authorList>
            <person name="Roh S.G."/>
            <person name="Kim S.B."/>
        </authorList>
    </citation>
    <scope>NUCLEOTIDE SEQUENCE [LARGE SCALE GENOMIC DNA]</scope>
    <source>
        <strain evidence="2 3">MMS17-GH009</strain>
    </source>
</reference>
<keyword evidence="3" id="KW-1185">Reference proteome</keyword>
<dbReference type="RefSeq" id="WP_049653674.1">
    <property type="nucleotide sequence ID" value="NZ_QVIG01000001.1"/>
</dbReference>
<accession>A0A372ZMB1</accession>
<evidence type="ECO:0000313" key="3">
    <source>
        <dbReference type="Proteomes" id="UP000263377"/>
    </source>
</evidence>
<gene>
    <name evidence="2" type="ORF">DR950_01920</name>
</gene>
<evidence type="ECO:0000256" key="1">
    <source>
        <dbReference type="SAM" id="SignalP"/>
    </source>
</evidence>
<organism evidence="2 3">
    <name type="scientific">Kitasatospora xanthocidica</name>
    <dbReference type="NCBI Taxonomy" id="83382"/>
    <lineage>
        <taxon>Bacteria</taxon>
        <taxon>Bacillati</taxon>
        <taxon>Actinomycetota</taxon>
        <taxon>Actinomycetes</taxon>
        <taxon>Kitasatosporales</taxon>
        <taxon>Streptomycetaceae</taxon>
        <taxon>Kitasatospora</taxon>
    </lineage>
</organism>
<dbReference type="EMBL" id="QVIG01000001">
    <property type="protein sequence ID" value="RGD56714.1"/>
    <property type="molecule type" value="Genomic_DNA"/>
</dbReference>
<dbReference type="Proteomes" id="UP000263377">
    <property type="component" value="Unassembled WGS sequence"/>
</dbReference>
<comment type="caution">
    <text evidence="2">The sequence shown here is derived from an EMBL/GenBank/DDBJ whole genome shotgun (WGS) entry which is preliminary data.</text>
</comment>
<evidence type="ECO:0008006" key="4">
    <source>
        <dbReference type="Google" id="ProtNLM"/>
    </source>
</evidence>
<name>A0A372ZMB1_9ACTN</name>
<proteinExistence type="predicted"/>
<dbReference type="AlphaFoldDB" id="A0A372ZMB1"/>
<evidence type="ECO:0000313" key="2">
    <source>
        <dbReference type="EMBL" id="RGD56714.1"/>
    </source>
</evidence>